<evidence type="ECO:0000256" key="8">
    <source>
        <dbReference type="ARBA" id="ARBA00047899"/>
    </source>
</evidence>
<keyword evidence="7 10" id="KW-0067">ATP-binding</keyword>
<keyword evidence="4" id="KW-0808">Transferase</keyword>
<dbReference type="InterPro" id="IPR017441">
    <property type="entry name" value="Protein_kinase_ATP_BS"/>
</dbReference>
<dbReference type="FunFam" id="1.10.510.10:FF:000571">
    <property type="entry name" value="Maternal embryonic leucine zipper kinase"/>
    <property type="match status" value="1"/>
</dbReference>
<dbReference type="Pfam" id="PF00069">
    <property type="entry name" value="Pkinase"/>
    <property type="match status" value="1"/>
</dbReference>
<keyword evidence="6 13" id="KW-0418">Kinase</keyword>
<proteinExistence type="evidence at transcript level"/>
<organism evidence="13">
    <name type="scientific">Ascaris suum</name>
    <name type="common">Pig roundworm</name>
    <name type="synonym">Ascaris lumbricoides</name>
    <dbReference type="NCBI Taxonomy" id="6253"/>
    <lineage>
        <taxon>Eukaryota</taxon>
        <taxon>Metazoa</taxon>
        <taxon>Ecdysozoa</taxon>
        <taxon>Nematoda</taxon>
        <taxon>Chromadorea</taxon>
        <taxon>Rhabditida</taxon>
        <taxon>Spirurina</taxon>
        <taxon>Ascaridomorpha</taxon>
        <taxon>Ascaridoidea</taxon>
        <taxon>Ascarididae</taxon>
        <taxon>Ascaris</taxon>
    </lineage>
</organism>
<comment type="catalytic activity">
    <reaction evidence="8">
        <text>L-threonyl-[protein] + ATP = O-phospho-L-threonyl-[protein] + ADP + H(+)</text>
        <dbReference type="Rhea" id="RHEA:46608"/>
        <dbReference type="Rhea" id="RHEA-COMP:11060"/>
        <dbReference type="Rhea" id="RHEA-COMP:11605"/>
        <dbReference type="ChEBI" id="CHEBI:15378"/>
        <dbReference type="ChEBI" id="CHEBI:30013"/>
        <dbReference type="ChEBI" id="CHEBI:30616"/>
        <dbReference type="ChEBI" id="CHEBI:61977"/>
        <dbReference type="ChEBI" id="CHEBI:456216"/>
        <dbReference type="EC" id="2.7.11.1"/>
    </reaction>
</comment>
<evidence type="ECO:0000256" key="2">
    <source>
        <dbReference type="ARBA" id="ARBA00012513"/>
    </source>
</evidence>
<dbReference type="PROSITE" id="PS00107">
    <property type="entry name" value="PROTEIN_KINASE_ATP"/>
    <property type="match status" value="1"/>
</dbReference>
<evidence type="ECO:0000256" key="9">
    <source>
        <dbReference type="ARBA" id="ARBA00048679"/>
    </source>
</evidence>
<dbReference type="GO" id="GO:0005737">
    <property type="term" value="C:cytoplasm"/>
    <property type="evidence" value="ECO:0007669"/>
    <property type="project" value="TreeGrafter"/>
</dbReference>
<dbReference type="GO" id="GO:0050321">
    <property type="term" value="F:tau-protein kinase activity"/>
    <property type="evidence" value="ECO:0007669"/>
    <property type="project" value="TreeGrafter"/>
</dbReference>
<comment type="similarity">
    <text evidence="11">Belongs to the protein kinase superfamily.</text>
</comment>
<reference evidence="13" key="1">
    <citation type="journal article" date="2011" name="Genome Res.">
        <title>Deep small RNA sequencing from the nematode Ascaris reveals conservation, functional diversification, and novel developmental profiles.</title>
        <authorList>
            <person name="Wang J."/>
            <person name="Czech B."/>
            <person name="Crunk A."/>
            <person name="Wallace A."/>
            <person name="Mitreva M."/>
            <person name="Hannon G.J."/>
            <person name="Davis R.E."/>
        </authorList>
    </citation>
    <scope>NUCLEOTIDE SEQUENCE</scope>
</reference>
<comment type="catalytic activity">
    <reaction evidence="9">
        <text>L-seryl-[protein] + ATP = O-phospho-L-seryl-[protein] + ADP + H(+)</text>
        <dbReference type="Rhea" id="RHEA:17989"/>
        <dbReference type="Rhea" id="RHEA-COMP:9863"/>
        <dbReference type="Rhea" id="RHEA-COMP:11604"/>
        <dbReference type="ChEBI" id="CHEBI:15378"/>
        <dbReference type="ChEBI" id="CHEBI:29999"/>
        <dbReference type="ChEBI" id="CHEBI:30616"/>
        <dbReference type="ChEBI" id="CHEBI:83421"/>
        <dbReference type="ChEBI" id="CHEBI:456216"/>
        <dbReference type="EC" id="2.7.11.1"/>
    </reaction>
</comment>
<dbReference type="InterPro" id="IPR000719">
    <property type="entry name" value="Prot_kinase_dom"/>
</dbReference>
<evidence type="ECO:0000256" key="10">
    <source>
        <dbReference type="PROSITE-ProRule" id="PRU10141"/>
    </source>
</evidence>
<sequence length="491" mass="55481">MTAVAKTAQLRQIHSEPATISSIQTDISNMQIKGTQFDLPNVINGSMTTKNVYNPPLREQLLREKLANAKSAKMDSIDETSSVVRTNSAQSLPVTSSEGVAAMTPYQRTLYLLANDAAFQKEVALGKRIGFYRLGKELGAGNFSKVKLGVHVLTKEKVAVKIMEKTKMDQKAQRLLTREIKSMEDLHHPNIIRLFECVETISRTFLVMEYAGGGELYAFVQERGKLTEDDAKPLYAQIVAAVVHMHSKDIVHRDIKAENVIFSHPGWVKLADFGFSCQVENGANLSTFCGSPPYAAPELFQDKDYSGAMVDIWAMGVLLYFMLVGVTPFRGETLNDLTQNILKGIYNMPDYLSTFAQHLISRMLEMDPNRRLTILDVKKAYWLRESKFPRSYVQCSTVPNEEELETSSVARNVWHTLREYGIDEEMMKEAAPKGARNAIIGTYRIVLYQSQVKDDDKERNKVKDHQLLQEASKNQRTQMVLNKRSKTCTLF</sequence>
<evidence type="ECO:0000259" key="12">
    <source>
        <dbReference type="PROSITE" id="PS50011"/>
    </source>
</evidence>
<protein>
    <recommendedName>
        <fullName evidence="2">non-specific serine/threonine protein kinase</fullName>
        <ecNumber evidence="2">2.7.11.1</ecNumber>
    </recommendedName>
</protein>
<dbReference type="GO" id="GO:0035556">
    <property type="term" value="P:intracellular signal transduction"/>
    <property type="evidence" value="ECO:0007669"/>
    <property type="project" value="TreeGrafter"/>
</dbReference>
<evidence type="ECO:0000256" key="3">
    <source>
        <dbReference type="ARBA" id="ARBA00022527"/>
    </source>
</evidence>
<dbReference type="AlphaFoldDB" id="F1L3G7"/>
<comment type="cofactor">
    <cofactor evidence="1">
        <name>Mg(2+)</name>
        <dbReference type="ChEBI" id="CHEBI:18420"/>
    </cofactor>
</comment>
<dbReference type="Gene3D" id="1.10.510.10">
    <property type="entry name" value="Transferase(Phosphotransferase) domain 1"/>
    <property type="match status" value="1"/>
</dbReference>
<dbReference type="EC" id="2.7.11.1" evidence="2"/>
<dbReference type="PROSITE" id="PS00108">
    <property type="entry name" value="PROTEIN_KINASE_ST"/>
    <property type="match status" value="1"/>
</dbReference>
<evidence type="ECO:0000256" key="5">
    <source>
        <dbReference type="ARBA" id="ARBA00022741"/>
    </source>
</evidence>
<keyword evidence="5 10" id="KW-0547">Nucleotide-binding</keyword>
<dbReference type="InterPro" id="IPR011009">
    <property type="entry name" value="Kinase-like_dom_sf"/>
</dbReference>
<keyword evidence="3 11" id="KW-0723">Serine/threonine-protein kinase</keyword>
<dbReference type="PROSITE" id="PS50011">
    <property type="entry name" value="PROTEIN_KINASE_DOM"/>
    <property type="match status" value="1"/>
</dbReference>
<name>F1L3G7_ASCSU</name>
<feature type="binding site" evidence="10">
    <location>
        <position position="161"/>
    </location>
    <ligand>
        <name>ATP</name>
        <dbReference type="ChEBI" id="CHEBI:30616"/>
    </ligand>
</feature>
<dbReference type="InterPro" id="IPR008271">
    <property type="entry name" value="Ser/Thr_kinase_AS"/>
</dbReference>
<dbReference type="GO" id="GO:0000226">
    <property type="term" value="P:microtubule cytoskeleton organization"/>
    <property type="evidence" value="ECO:0007669"/>
    <property type="project" value="TreeGrafter"/>
</dbReference>
<evidence type="ECO:0000256" key="1">
    <source>
        <dbReference type="ARBA" id="ARBA00001946"/>
    </source>
</evidence>
<dbReference type="SMART" id="SM00220">
    <property type="entry name" value="S_TKc"/>
    <property type="match status" value="1"/>
</dbReference>
<dbReference type="SUPFAM" id="SSF56112">
    <property type="entry name" value="Protein kinase-like (PK-like)"/>
    <property type="match status" value="1"/>
</dbReference>
<evidence type="ECO:0000313" key="13">
    <source>
        <dbReference type="EMBL" id="ADY44671.1"/>
    </source>
</evidence>
<evidence type="ECO:0000256" key="11">
    <source>
        <dbReference type="RuleBase" id="RU000304"/>
    </source>
</evidence>
<evidence type="ECO:0000256" key="7">
    <source>
        <dbReference type="ARBA" id="ARBA00022840"/>
    </source>
</evidence>
<dbReference type="EMBL" id="JI170628">
    <property type="protein sequence ID" value="ADY44671.1"/>
    <property type="molecule type" value="mRNA"/>
</dbReference>
<dbReference type="GO" id="GO:0005524">
    <property type="term" value="F:ATP binding"/>
    <property type="evidence" value="ECO:0007669"/>
    <property type="project" value="UniProtKB-UniRule"/>
</dbReference>
<evidence type="ECO:0000256" key="6">
    <source>
        <dbReference type="ARBA" id="ARBA00022777"/>
    </source>
</evidence>
<dbReference type="PANTHER" id="PTHR24346">
    <property type="entry name" value="MAP/MICROTUBULE AFFINITY-REGULATING KINASE"/>
    <property type="match status" value="1"/>
</dbReference>
<accession>F1L3G7</accession>
<feature type="domain" description="Protein kinase" evidence="12">
    <location>
        <begin position="132"/>
        <end position="383"/>
    </location>
</feature>
<dbReference type="PANTHER" id="PTHR24346:SF49">
    <property type="entry name" value="NIM1 SERINE_THREONINE PROTEIN KINASE"/>
    <property type="match status" value="1"/>
</dbReference>
<evidence type="ECO:0000256" key="4">
    <source>
        <dbReference type="ARBA" id="ARBA00022679"/>
    </source>
</evidence>
<dbReference type="FunFam" id="3.30.200.20:FF:000003">
    <property type="entry name" value="Non-specific serine/threonine protein kinase"/>
    <property type="match status" value="1"/>
</dbReference>